<protein>
    <recommendedName>
        <fullName evidence="3">Endonuclease III</fullName>
    </recommendedName>
</protein>
<proteinExistence type="predicted"/>
<dbReference type="PANTHER" id="PTHR37460">
    <property type="entry name" value="ENDONUCLEASE III"/>
    <property type="match status" value="1"/>
</dbReference>
<sequence length="160" mass="17481">MAATGTYVLLLHVDDRTSVEVGALGDVELAPGRYVYVGSAFGSGGLRARLRRHLQVKKESPHWHVDYVRQVSRLEGAWVSTANQHLECTWAGAVRERLPVDIPHSGVGASDCDCPAHFYRVSTNCSTEDIGSVLKRGARLYKVDELRCEVTRPGGASAFT</sequence>
<evidence type="ECO:0008006" key="3">
    <source>
        <dbReference type="Google" id="ProtNLM"/>
    </source>
</evidence>
<dbReference type="RefSeq" id="WP_098074362.1">
    <property type="nucleotide sequence ID" value="NZ_PDEQ01000002.1"/>
</dbReference>
<evidence type="ECO:0000313" key="2">
    <source>
        <dbReference type="Proteomes" id="UP000220102"/>
    </source>
</evidence>
<dbReference type="Proteomes" id="UP000220102">
    <property type="component" value="Unassembled WGS sequence"/>
</dbReference>
<evidence type="ECO:0000313" key="1">
    <source>
        <dbReference type="EMBL" id="PEN14185.1"/>
    </source>
</evidence>
<dbReference type="EMBL" id="PDEQ01000002">
    <property type="protein sequence ID" value="PEN14185.1"/>
    <property type="molecule type" value="Genomic_DNA"/>
</dbReference>
<dbReference type="InterPro" id="IPR002837">
    <property type="entry name" value="DUF123"/>
</dbReference>
<reference evidence="1 2" key="1">
    <citation type="submission" date="2017-10" db="EMBL/GenBank/DDBJ databases">
        <title>Draft genome of Longibacter Salinarum.</title>
        <authorList>
            <person name="Goh K.M."/>
            <person name="Shamsir M.S."/>
            <person name="Lim S.W."/>
        </authorList>
    </citation>
    <scope>NUCLEOTIDE SEQUENCE [LARGE SCALE GENOMIC DNA]</scope>
    <source>
        <strain evidence="1 2">KCTC 52045</strain>
    </source>
</reference>
<dbReference type="OrthoDB" id="9811593at2"/>
<dbReference type="PANTHER" id="PTHR37460:SF1">
    <property type="entry name" value="ENDONUCLEASE III"/>
    <property type="match status" value="1"/>
</dbReference>
<dbReference type="Pfam" id="PF01986">
    <property type="entry name" value="DUF123"/>
    <property type="match status" value="1"/>
</dbReference>
<accession>A0A2A8CZS6</accession>
<dbReference type="CDD" id="cd10441">
    <property type="entry name" value="GIY-YIG_COG1833"/>
    <property type="match status" value="1"/>
</dbReference>
<keyword evidence="2" id="KW-1185">Reference proteome</keyword>
<name>A0A2A8CZS6_9BACT</name>
<comment type="caution">
    <text evidence="1">The sequence shown here is derived from an EMBL/GenBank/DDBJ whole genome shotgun (WGS) entry which is preliminary data.</text>
</comment>
<gene>
    <name evidence="1" type="ORF">CRI94_03855</name>
</gene>
<dbReference type="AlphaFoldDB" id="A0A2A8CZS6"/>
<organism evidence="1 2">
    <name type="scientific">Longibacter salinarum</name>
    <dbReference type="NCBI Taxonomy" id="1850348"/>
    <lineage>
        <taxon>Bacteria</taxon>
        <taxon>Pseudomonadati</taxon>
        <taxon>Rhodothermota</taxon>
        <taxon>Rhodothermia</taxon>
        <taxon>Rhodothermales</taxon>
        <taxon>Salisaetaceae</taxon>
        <taxon>Longibacter</taxon>
    </lineage>
</organism>